<evidence type="ECO:0000256" key="1">
    <source>
        <dbReference type="SAM" id="Phobius"/>
    </source>
</evidence>
<dbReference type="KEGG" id="faf:OE104_09630"/>
<accession>A0A9E8RWW4</accession>
<evidence type="ECO:0000313" key="3">
    <source>
        <dbReference type="Proteomes" id="UP001164718"/>
    </source>
</evidence>
<keyword evidence="1" id="KW-0472">Membrane</keyword>
<dbReference type="AlphaFoldDB" id="A0A9E8RWW4"/>
<dbReference type="Proteomes" id="UP001164718">
    <property type="component" value="Chromosome"/>
</dbReference>
<protein>
    <submittedName>
        <fullName evidence="2">Uncharacterized protein</fullName>
    </submittedName>
</protein>
<proteinExistence type="predicted"/>
<organism evidence="2 3">
    <name type="scientific">Fervidibacillus albus</name>
    <dbReference type="NCBI Taxonomy" id="2980026"/>
    <lineage>
        <taxon>Bacteria</taxon>
        <taxon>Bacillati</taxon>
        <taxon>Bacillota</taxon>
        <taxon>Bacilli</taxon>
        <taxon>Bacillales</taxon>
        <taxon>Bacillaceae</taxon>
        <taxon>Fervidibacillus</taxon>
    </lineage>
</organism>
<gene>
    <name evidence="2" type="ORF">OE104_09630</name>
</gene>
<keyword evidence="1" id="KW-0812">Transmembrane</keyword>
<reference evidence="2" key="1">
    <citation type="submission" date="2022-09" db="EMBL/GenBank/DDBJ databases">
        <title>Complete Genomes of Fervidibacillus albus and Fervidibacillus halotolerans isolated from tidal flat sediments.</title>
        <authorList>
            <person name="Kwon K.K."/>
            <person name="Yang S.-H."/>
            <person name="Park M.J."/>
            <person name="Oh H.-M."/>
        </authorList>
    </citation>
    <scope>NUCLEOTIDE SEQUENCE</scope>
    <source>
        <strain evidence="2">MEBiC13591</strain>
    </source>
</reference>
<evidence type="ECO:0000313" key="2">
    <source>
        <dbReference type="EMBL" id="WAA08867.1"/>
    </source>
</evidence>
<sequence>MVYTKNERGYSLVLTMFVFVLFTILTLTALTVTITGAKRNESSEQMIQATELATMGAEHLAEEINRKLSEEIGENGISRTEFESILNQVLNSASIEERTNETGTYAAEVIDIQSISSDENSNELKRRVTILATGVSDGTVKQVKTTIDFGAQSTLDSLKYAVGSNLSDECKNNGQCFGGEGNVYLHGGVSITGDIKIDRNLVITDRGYAYLNGNQHWIESTYPAILPTEEEETAKMVLKGNVYTFDHTPNYETHLSTTDFESSNTKKTTSNSFWCWFYPSLCEDDNDYSTSNYRNVTNSLEQVFFDGNPPEIVQREPVRDEIKIDETVNAFEYDKYSPGVKVVSRNKNKRYESLTNSAYDYPSWSKEKIYVNSKDNLYLYGVNNFGTFSANKNVIISGNGYYNNKTSFENGAYIPGDLTIEYGQVELDGSIYVEGDVHVNYVDAKINSIMYVKGDVVIQNSVINGLNGGSLIIFADGEIDIHNISLYEDEPSYIKGFFYSNDALQLFGVGSNVKIEGGVSASRIVFNAIRGRASEKEFSGSQKYGGEYFEGKSYQYNKTSRLQIIYDPEIMNTYADLKAREPMVMAVDPPQIVERETVNGE</sequence>
<dbReference type="RefSeq" id="WP_275416649.1">
    <property type="nucleotide sequence ID" value="NZ_CP106878.1"/>
</dbReference>
<feature type="transmembrane region" description="Helical" evidence="1">
    <location>
        <begin position="12"/>
        <end position="37"/>
    </location>
</feature>
<dbReference type="EMBL" id="CP106878">
    <property type="protein sequence ID" value="WAA08867.1"/>
    <property type="molecule type" value="Genomic_DNA"/>
</dbReference>
<keyword evidence="1" id="KW-1133">Transmembrane helix</keyword>
<keyword evidence="3" id="KW-1185">Reference proteome</keyword>
<name>A0A9E8RWW4_9BACI</name>